<name>A0A819HDC4_9BILA</name>
<dbReference type="EMBL" id="CAJOBF010000977">
    <property type="protein sequence ID" value="CAF3896633.1"/>
    <property type="molecule type" value="Genomic_DNA"/>
</dbReference>
<keyword evidence="1" id="KW-0472">Membrane</keyword>
<evidence type="ECO:0000256" key="1">
    <source>
        <dbReference type="SAM" id="Phobius"/>
    </source>
</evidence>
<sequence length="172" mass="20061">MEFKSNISSRRASSHDPLRRIIYEAFLNVNRKDGSAVRNYSSAQRAIERKPEDLPLLRPTSFNDILIPDELKVTNGGDRFVLYDNEDPNHTMIILSSDDDLDSLIPEQSVIAELEKLQADSQDTLNDFIDYYEDNYIGRPIRNNRRYVLLVIRFPCGIFMFVLINNYQERII</sequence>
<protein>
    <submittedName>
        <fullName evidence="2">Uncharacterized protein</fullName>
    </submittedName>
</protein>
<evidence type="ECO:0000313" key="3">
    <source>
        <dbReference type="Proteomes" id="UP000663842"/>
    </source>
</evidence>
<comment type="caution">
    <text evidence="2">The sequence shown here is derived from an EMBL/GenBank/DDBJ whole genome shotgun (WGS) entry which is preliminary data.</text>
</comment>
<reference evidence="2" key="1">
    <citation type="submission" date="2021-02" db="EMBL/GenBank/DDBJ databases">
        <authorList>
            <person name="Nowell W R."/>
        </authorList>
    </citation>
    <scope>NUCLEOTIDE SEQUENCE</scope>
</reference>
<accession>A0A819HDC4</accession>
<keyword evidence="1" id="KW-0812">Transmembrane</keyword>
<keyword evidence="1" id="KW-1133">Transmembrane helix</keyword>
<proteinExistence type="predicted"/>
<gene>
    <name evidence="2" type="ORF">UXM345_LOCUS10299</name>
</gene>
<dbReference type="Proteomes" id="UP000663842">
    <property type="component" value="Unassembled WGS sequence"/>
</dbReference>
<dbReference type="AlphaFoldDB" id="A0A819HDC4"/>
<feature type="transmembrane region" description="Helical" evidence="1">
    <location>
        <begin position="147"/>
        <end position="167"/>
    </location>
</feature>
<evidence type="ECO:0000313" key="2">
    <source>
        <dbReference type="EMBL" id="CAF3896633.1"/>
    </source>
</evidence>
<organism evidence="2 3">
    <name type="scientific">Rotaria magnacalcarata</name>
    <dbReference type="NCBI Taxonomy" id="392030"/>
    <lineage>
        <taxon>Eukaryota</taxon>
        <taxon>Metazoa</taxon>
        <taxon>Spiralia</taxon>
        <taxon>Gnathifera</taxon>
        <taxon>Rotifera</taxon>
        <taxon>Eurotatoria</taxon>
        <taxon>Bdelloidea</taxon>
        <taxon>Philodinida</taxon>
        <taxon>Philodinidae</taxon>
        <taxon>Rotaria</taxon>
    </lineage>
</organism>